<dbReference type="PANTHER" id="PTHR47955">
    <property type="entry name" value="CYTOCHROME P450 FAMILY 71 PROTEIN"/>
    <property type="match status" value="1"/>
</dbReference>
<dbReference type="GO" id="GO:0020037">
    <property type="term" value="F:heme binding"/>
    <property type="evidence" value="ECO:0007669"/>
    <property type="project" value="InterPro"/>
</dbReference>
<keyword evidence="10" id="KW-0503">Monooxygenase</keyword>
<comment type="subcellular location">
    <subcellularLocation>
        <location evidence="2">Membrane</location>
        <topology evidence="2">Single-pass membrane protein</topology>
    </subcellularLocation>
</comment>
<evidence type="ECO:0000256" key="1">
    <source>
        <dbReference type="ARBA" id="ARBA00001971"/>
    </source>
</evidence>
<dbReference type="GO" id="GO:0016705">
    <property type="term" value="F:oxidoreductase activity, acting on paired donors, with incorporation or reduction of molecular oxygen"/>
    <property type="evidence" value="ECO:0007669"/>
    <property type="project" value="InterPro"/>
</dbReference>
<dbReference type="InParanoid" id="A0A1Q3CGE9"/>
<dbReference type="InterPro" id="IPR036396">
    <property type="entry name" value="Cyt_P450_sf"/>
</dbReference>
<dbReference type="AlphaFoldDB" id="A0A1Q3CGE9"/>
<name>A0A1Q3CGE9_CEPFO</name>
<dbReference type="Pfam" id="PF00067">
    <property type="entry name" value="p450"/>
    <property type="match status" value="2"/>
</dbReference>
<protein>
    <submittedName>
        <fullName evidence="13">p450 domain-containing protein</fullName>
    </submittedName>
</protein>
<keyword evidence="4" id="KW-0349">Heme</keyword>
<evidence type="ECO:0000256" key="4">
    <source>
        <dbReference type="ARBA" id="ARBA00022617"/>
    </source>
</evidence>
<dbReference type="PANTHER" id="PTHR47955:SF22">
    <property type="entry name" value="CYTOCHROME P450 83B1-LIKE"/>
    <property type="match status" value="1"/>
</dbReference>
<comment type="caution">
    <text evidence="13">The sequence shown here is derived from an EMBL/GenBank/DDBJ whole genome shotgun (WGS) entry which is preliminary data.</text>
</comment>
<evidence type="ECO:0000256" key="5">
    <source>
        <dbReference type="ARBA" id="ARBA00022692"/>
    </source>
</evidence>
<keyword evidence="14" id="KW-1185">Reference proteome</keyword>
<comment type="cofactor">
    <cofactor evidence="1">
        <name>heme</name>
        <dbReference type="ChEBI" id="CHEBI:30413"/>
    </cofactor>
</comment>
<evidence type="ECO:0000313" key="13">
    <source>
        <dbReference type="EMBL" id="GAV79336.1"/>
    </source>
</evidence>
<evidence type="ECO:0000256" key="7">
    <source>
        <dbReference type="ARBA" id="ARBA00022989"/>
    </source>
</evidence>
<reference evidence="14" key="1">
    <citation type="submission" date="2016-04" db="EMBL/GenBank/DDBJ databases">
        <title>Cephalotus genome sequencing.</title>
        <authorList>
            <person name="Fukushima K."/>
            <person name="Hasebe M."/>
            <person name="Fang X."/>
        </authorList>
    </citation>
    <scope>NUCLEOTIDE SEQUENCE [LARGE SCALE GENOMIC DNA]</scope>
    <source>
        <strain evidence="14">cv. St1</strain>
    </source>
</reference>
<evidence type="ECO:0000256" key="3">
    <source>
        <dbReference type="ARBA" id="ARBA00010617"/>
    </source>
</evidence>
<evidence type="ECO:0000256" key="10">
    <source>
        <dbReference type="ARBA" id="ARBA00023033"/>
    </source>
</evidence>
<dbReference type="GO" id="GO:0016020">
    <property type="term" value="C:membrane"/>
    <property type="evidence" value="ECO:0007669"/>
    <property type="project" value="UniProtKB-SubCell"/>
</dbReference>
<dbReference type="EMBL" id="BDDD01001961">
    <property type="protein sequence ID" value="GAV79336.1"/>
    <property type="molecule type" value="Genomic_DNA"/>
</dbReference>
<dbReference type="GO" id="GO:0004497">
    <property type="term" value="F:monooxygenase activity"/>
    <property type="evidence" value="ECO:0007669"/>
    <property type="project" value="UniProtKB-KW"/>
</dbReference>
<dbReference type="OrthoDB" id="2789670at2759"/>
<comment type="similarity">
    <text evidence="3">Belongs to the cytochrome P450 family.</text>
</comment>
<evidence type="ECO:0000256" key="8">
    <source>
        <dbReference type="ARBA" id="ARBA00023002"/>
    </source>
</evidence>
<evidence type="ECO:0000256" key="6">
    <source>
        <dbReference type="ARBA" id="ARBA00022723"/>
    </source>
</evidence>
<dbReference type="InterPro" id="IPR001128">
    <property type="entry name" value="Cyt_P450"/>
</dbReference>
<accession>A0A1Q3CGE9</accession>
<keyword evidence="5 12" id="KW-0812">Transmembrane</keyword>
<organism evidence="13 14">
    <name type="scientific">Cephalotus follicularis</name>
    <name type="common">Albany pitcher plant</name>
    <dbReference type="NCBI Taxonomy" id="3775"/>
    <lineage>
        <taxon>Eukaryota</taxon>
        <taxon>Viridiplantae</taxon>
        <taxon>Streptophyta</taxon>
        <taxon>Embryophyta</taxon>
        <taxon>Tracheophyta</taxon>
        <taxon>Spermatophyta</taxon>
        <taxon>Magnoliopsida</taxon>
        <taxon>eudicotyledons</taxon>
        <taxon>Gunneridae</taxon>
        <taxon>Pentapetalae</taxon>
        <taxon>rosids</taxon>
        <taxon>fabids</taxon>
        <taxon>Oxalidales</taxon>
        <taxon>Cephalotaceae</taxon>
        <taxon>Cephalotus</taxon>
    </lineage>
</organism>
<keyword evidence="9" id="KW-0408">Iron</keyword>
<proteinExistence type="inferred from homology"/>
<evidence type="ECO:0000256" key="11">
    <source>
        <dbReference type="ARBA" id="ARBA00023136"/>
    </source>
</evidence>
<feature type="transmembrane region" description="Helical" evidence="12">
    <location>
        <begin position="201"/>
        <end position="224"/>
    </location>
</feature>
<dbReference type="Proteomes" id="UP000187406">
    <property type="component" value="Unassembled WGS sequence"/>
</dbReference>
<sequence>MSIKLGFVPTIVISSTKLTKEVMTIQDKIFCSRSQLLGQHKLSYNGLDLAFAPHGAYWREMRKLCDVYLFNSSAKSLPKFEKTRSQRMMENISKSASNTNLREETMSLSSSIICRVSLGKRYENEGIERNGLKRLLNETQAMFGTSFASDHFPFICGLIDDDHLDPKRPKPEQEDILDILIKIWKDGGSNIQFTCDQIKRVLIIIFVGGTDTGAAFLTWAMTFLMKNPRVMRNLCGNTYPKKILCGNKGFANEDDVQNLPHLKAVTFQPKA</sequence>
<dbReference type="STRING" id="3775.A0A1Q3CGE9"/>
<keyword evidence="6" id="KW-0479">Metal-binding</keyword>
<evidence type="ECO:0000256" key="2">
    <source>
        <dbReference type="ARBA" id="ARBA00004167"/>
    </source>
</evidence>
<gene>
    <name evidence="13" type="ORF">CFOL_v3_22801</name>
</gene>
<evidence type="ECO:0000256" key="9">
    <source>
        <dbReference type="ARBA" id="ARBA00023004"/>
    </source>
</evidence>
<keyword evidence="7 12" id="KW-1133">Transmembrane helix</keyword>
<keyword evidence="11 12" id="KW-0472">Membrane</keyword>
<dbReference type="SUPFAM" id="SSF48264">
    <property type="entry name" value="Cytochrome P450"/>
    <property type="match status" value="1"/>
</dbReference>
<dbReference type="Gene3D" id="1.10.630.10">
    <property type="entry name" value="Cytochrome P450"/>
    <property type="match status" value="1"/>
</dbReference>
<evidence type="ECO:0000256" key="12">
    <source>
        <dbReference type="SAM" id="Phobius"/>
    </source>
</evidence>
<keyword evidence="8" id="KW-0560">Oxidoreductase</keyword>
<evidence type="ECO:0000313" key="14">
    <source>
        <dbReference type="Proteomes" id="UP000187406"/>
    </source>
</evidence>
<dbReference type="GO" id="GO:0005506">
    <property type="term" value="F:iron ion binding"/>
    <property type="evidence" value="ECO:0007669"/>
    <property type="project" value="InterPro"/>
</dbReference>